<feature type="compositionally biased region" description="Basic and acidic residues" evidence="1">
    <location>
        <begin position="283"/>
        <end position="293"/>
    </location>
</feature>
<reference evidence="3 6" key="2">
    <citation type="submission" date="2020-08" db="EMBL/GenBank/DDBJ databases">
        <title>Sequencing the genomes of 1000 actinobacteria strains.</title>
        <authorList>
            <person name="Klenk H.-P."/>
        </authorList>
    </citation>
    <scope>NUCLEOTIDE SEQUENCE [LARGE SCALE GENOMIC DNA]</scope>
    <source>
        <strain evidence="3 6">DSM 15626</strain>
    </source>
</reference>
<evidence type="ECO:0000313" key="4">
    <source>
        <dbReference type="EMBL" id="NOL38973.1"/>
    </source>
</evidence>
<keyword evidence="5" id="KW-1185">Reference proteome</keyword>
<evidence type="ECO:0000256" key="2">
    <source>
        <dbReference type="SAM" id="Phobius"/>
    </source>
</evidence>
<keyword evidence="2" id="KW-0472">Membrane</keyword>
<dbReference type="AlphaFoldDB" id="A0A7Y4NXP9"/>
<feature type="transmembrane region" description="Helical" evidence="2">
    <location>
        <begin position="385"/>
        <end position="407"/>
    </location>
</feature>
<dbReference type="Pfam" id="PF03929">
    <property type="entry name" value="PepSY_TM"/>
    <property type="match status" value="1"/>
</dbReference>
<feature type="region of interest" description="Disordered" evidence="1">
    <location>
        <begin position="250"/>
        <end position="293"/>
    </location>
</feature>
<dbReference type="InterPro" id="IPR005625">
    <property type="entry name" value="PepSY-ass_TM"/>
</dbReference>
<dbReference type="EMBL" id="JACHKF010000001">
    <property type="protein sequence ID" value="MBB6568437.1"/>
    <property type="molecule type" value="Genomic_DNA"/>
</dbReference>
<evidence type="ECO:0000313" key="3">
    <source>
        <dbReference type="EMBL" id="MBB6568437.1"/>
    </source>
</evidence>
<name>A0A7Y4NXP9_9ACTN</name>
<evidence type="ECO:0000256" key="1">
    <source>
        <dbReference type="SAM" id="MobiDB-lite"/>
    </source>
</evidence>
<feature type="transmembrane region" description="Helical" evidence="2">
    <location>
        <begin position="428"/>
        <end position="456"/>
    </location>
</feature>
<accession>A0A7Y4NXP9</accession>
<organism evidence="4 5">
    <name type="scientific">Kribbella sandramycini</name>
    <dbReference type="NCBI Taxonomy" id="60450"/>
    <lineage>
        <taxon>Bacteria</taxon>
        <taxon>Bacillati</taxon>
        <taxon>Actinomycetota</taxon>
        <taxon>Actinomycetes</taxon>
        <taxon>Propionibacteriales</taxon>
        <taxon>Kribbellaceae</taxon>
        <taxon>Kribbella</taxon>
    </lineage>
</organism>
<feature type="region of interest" description="Disordered" evidence="1">
    <location>
        <begin position="1"/>
        <end position="23"/>
    </location>
</feature>
<evidence type="ECO:0000313" key="6">
    <source>
        <dbReference type="Proteomes" id="UP000553957"/>
    </source>
</evidence>
<comment type="caution">
    <text evidence="4">The sequence shown here is derived from an EMBL/GenBank/DDBJ whole genome shotgun (WGS) entry which is preliminary data.</text>
</comment>
<dbReference type="Proteomes" id="UP000553957">
    <property type="component" value="Unassembled WGS sequence"/>
</dbReference>
<dbReference type="EMBL" id="JABJRC010000001">
    <property type="protein sequence ID" value="NOL38973.1"/>
    <property type="molecule type" value="Genomic_DNA"/>
</dbReference>
<feature type="transmembrane region" description="Helical" evidence="2">
    <location>
        <begin position="166"/>
        <end position="187"/>
    </location>
</feature>
<dbReference type="RefSeq" id="WP_171670427.1">
    <property type="nucleotide sequence ID" value="NZ_BAAAGT010000007.1"/>
</dbReference>
<feature type="transmembrane region" description="Helical" evidence="2">
    <location>
        <begin position="216"/>
        <end position="237"/>
    </location>
</feature>
<protein>
    <submittedName>
        <fullName evidence="4">PepSY domain-containing protein</fullName>
    </submittedName>
    <submittedName>
        <fullName evidence="3">Putative iron-regulated membrane protein</fullName>
    </submittedName>
</protein>
<feature type="transmembrane region" description="Helical" evidence="2">
    <location>
        <begin position="37"/>
        <end position="59"/>
    </location>
</feature>
<keyword evidence="2" id="KW-1133">Transmembrane helix</keyword>
<dbReference type="PANTHER" id="PTHR34219:SF1">
    <property type="entry name" value="PEPSY DOMAIN-CONTAINING PROTEIN"/>
    <property type="match status" value="1"/>
</dbReference>
<feature type="compositionally biased region" description="Basic and acidic residues" evidence="1">
    <location>
        <begin position="1"/>
        <end position="20"/>
    </location>
</feature>
<dbReference type="Proteomes" id="UP000534306">
    <property type="component" value="Unassembled WGS sequence"/>
</dbReference>
<reference evidence="4 5" key="1">
    <citation type="submission" date="2020-05" db="EMBL/GenBank/DDBJ databases">
        <title>Genome sequence of Kribbella sandramycini ATCC 39419.</title>
        <authorList>
            <person name="Maclea K.S."/>
            <person name="Fair J.L."/>
        </authorList>
    </citation>
    <scope>NUCLEOTIDE SEQUENCE [LARGE SCALE GENOMIC DNA]</scope>
    <source>
        <strain evidence="4 5">ATCC 39419</strain>
    </source>
</reference>
<proteinExistence type="predicted"/>
<gene>
    <name evidence="3" type="ORF">HNR71_004074</name>
    <name evidence="4" type="ORF">HPO96_01815</name>
</gene>
<evidence type="ECO:0000313" key="5">
    <source>
        <dbReference type="Proteomes" id="UP000534306"/>
    </source>
</evidence>
<dbReference type="PANTHER" id="PTHR34219">
    <property type="entry name" value="IRON-REGULATED INNER MEMBRANE PROTEIN-RELATED"/>
    <property type="match status" value="1"/>
</dbReference>
<keyword evidence="2" id="KW-0812">Transmembrane</keyword>
<sequence>MERTDDVTIDAPKKAPDKRGSGAKGAGLFRAFWRWHFYASFLVIPVVLILAVTGLIYLFRFQIEPVLHSDLMKVEQPPGLVAQQYASQLEAVKKEFPDATVVSMTEPSAPDRSTVFSVQTADGAGRDVFVDPYQGQVLGSLDPDATLSGAAILLHGELMAGRWGDAVIEIGACWALVMAITGYYLFLRGRVARARRRTAKAAGAVLRSRHALTGSVLGIGLLFLLVSGLPWTGFWGAKVQQFATSQGSSMWGEDPGALSNPTSTLDESLPHSHTVPWAQGDAKVPKSDPNQDRKSVANLDTAVAVGVQNGLARPMTIALPGDEEGVFSVIGYAFQDPAKERLLHVDQFGGQVISTYGYEDYPLLAKTVAQGIALHEGRRLGTVNMWLTTAFCLGIVFMCVSGPLMWWRRRPKSAGAVGAPRGRMPLKATPALAVLVIALALFLPMFGITLALVLILDRLVIRRTPRLRAWFNSVD</sequence>